<protein>
    <recommendedName>
        <fullName evidence="2">HAT C-terminal dimerisation domain-containing protein</fullName>
    </recommendedName>
</protein>
<feature type="domain" description="HAT C-terminal dimerisation" evidence="2">
    <location>
        <begin position="119"/>
        <end position="179"/>
    </location>
</feature>
<gene>
    <name evidence="3" type="ORF">F443_03059</name>
</gene>
<keyword evidence="4" id="KW-1185">Reference proteome</keyword>
<dbReference type="Pfam" id="PF05699">
    <property type="entry name" value="Dimer_Tnp_hAT"/>
    <property type="match status" value="1"/>
</dbReference>
<name>V9FRG4_PHYNI</name>
<evidence type="ECO:0000259" key="2">
    <source>
        <dbReference type="Pfam" id="PF05699"/>
    </source>
</evidence>
<evidence type="ECO:0000256" key="1">
    <source>
        <dbReference type="SAM" id="MobiDB-lite"/>
    </source>
</evidence>
<dbReference type="SUPFAM" id="SSF53098">
    <property type="entry name" value="Ribonuclease H-like"/>
    <property type="match status" value="1"/>
</dbReference>
<organism evidence="3 4">
    <name type="scientific">Phytophthora nicotianae P1569</name>
    <dbReference type="NCBI Taxonomy" id="1317065"/>
    <lineage>
        <taxon>Eukaryota</taxon>
        <taxon>Sar</taxon>
        <taxon>Stramenopiles</taxon>
        <taxon>Oomycota</taxon>
        <taxon>Peronosporomycetes</taxon>
        <taxon>Peronosporales</taxon>
        <taxon>Peronosporaceae</taxon>
        <taxon>Phytophthora</taxon>
    </lineage>
</organism>
<dbReference type="AlphaFoldDB" id="V9FRG4"/>
<proteinExistence type="predicted"/>
<reference evidence="3 4" key="1">
    <citation type="submission" date="2013-11" db="EMBL/GenBank/DDBJ databases">
        <title>The Genome Sequence of Phytophthora parasitica P1569.</title>
        <authorList>
            <consortium name="The Broad Institute Genomics Platform"/>
            <person name="Russ C."/>
            <person name="Tyler B."/>
            <person name="Panabieres F."/>
            <person name="Shan W."/>
            <person name="Tripathy S."/>
            <person name="Grunwald N."/>
            <person name="Machado M."/>
            <person name="Johnson C.S."/>
            <person name="Arredondo F."/>
            <person name="Hong C."/>
            <person name="Coffey M."/>
            <person name="Young S.K."/>
            <person name="Zeng Q."/>
            <person name="Gargeya S."/>
            <person name="Fitzgerald M."/>
            <person name="Abouelleil A."/>
            <person name="Alvarado L."/>
            <person name="Chapman S.B."/>
            <person name="Gainer-Dewar J."/>
            <person name="Goldberg J."/>
            <person name="Griggs A."/>
            <person name="Gujja S."/>
            <person name="Hansen M."/>
            <person name="Howarth C."/>
            <person name="Imamovic A."/>
            <person name="Ireland A."/>
            <person name="Larimer J."/>
            <person name="McCowan C."/>
            <person name="Murphy C."/>
            <person name="Pearson M."/>
            <person name="Poon T.W."/>
            <person name="Priest M."/>
            <person name="Roberts A."/>
            <person name="Saif S."/>
            <person name="Shea T."/>
            <person name="Sykes S."/>
            <person name="Wortman J."/>
            <person name="Nusbaum C."/>
            <person name="Birren B."/>
        </authorList>
    </citation>
    <scope>NUCLEOTIDE SEQUENCE [LARGE SCALE GENOMIC DNA]</scope>
    <source>
        <strain evidence="3 4">P1569</strain>
    </source>
</reference>
<dbReference type="InterPro" id="IPR008906">
    <property type="entry name" value="HATC_C_dom"/>
</dbReference>
<feature type="region of interest" description="Disordered" evidence="1">
    <location>
        <begin position="250"/>
        <end position="270"/>
    </location>
</feature>
<evidence type="ECO:0000313" key="4">
    <source>
        <dbReference type="Proteomes" id="UP000018721"/>
    </source>
</evidence>
<dbReference type="HOGENOM" id="CLU_061688_0_0_1"/>
<dbReference type="Proteomes" id="UP000018721">
    <property type="component" value="Unassembled WGS sequence"/>
</dbReference>
<dbReference type="GO" id="GO:0046983">
    <property type="term" value="F:protein dimerization activity"/>
    <property type="evidence" value="ECO:0007669"/>
    <property type="project" value="InterPro"/>
</dbReference>
<accession>V9FRG4</accession>
<dbReference type="EMBL" id="ANIZ01000570">
    <property type="protein sequence ID" value="ETI54090.1"/>
    <property type="molecule type" value="Genomic_DNA"/>
</dbReference>
<sequence>MLADVIIVFRDLFNGFVAGNYKHKMLDVRESCWAACEQLLIMLALYFHPAYIEVRKALPGNTAVTGIGNIGKFAKFSYKKFFGKDPGDIVREMHDWLTGSLIQYTLDDFEDSMLPAIPAFWRHVKMQFPNSRLADLAIAVLSVLVFTATCERYFSGIALIHTPLRNRMDSERRERLLVRENSYVAAYLSEQLKHRKLVFMRSPFKRRSSEPASNQDKALDEDFDDDVCSDNPLASRDAVFGWMDACNEEGREEEASEGSVESTEVFDPSEFSQDVDAETQMPELPDFNDPRVPQEEINWVGERGKKATLDELFKLPGYPGEPSL</sequence>
<dbReference type="InterPro" id="IPR012337">
    <property type="entry name" value="RNaseH-like_sf"/>
</dbReference>
<evidence type="ECO:0000313" key="3">
    <source>
        <dbReference type="EMBL" id="ETI54090.1"/>
    </source>
</evidence>
<comment type="caution">
    <text evidence="3">The sequence shown here is derived from an EMBL/GenBank/DDBJ whole genome shotgun (WGS) entry which is preliminary data.</text>
</comment>